<feature type="compositionally biased region" description="Basic residues" evidence="1">
    <location>
        <begin position="1"/>
        <end position="11"/>
    </location>
</feature>
<evidence type="ECO:0000313" key="2">
    <source>
        <dbReference type="EMBL" id="KAG8060049.1"/>
    </source>
</evidence>
<feature type="region of interest" description="Disordered" evidence="1">
    <location>
        <begin position="1"/>
        <end position="66"/>
    </location>
</feature>
<dbReference type="EMBL" id="JAAALK010000287">
    <property type="protein sequence ID" value="KAG8060049.1"/>
    <property type="molecule type" value="Genomic_DNA"/>
</dbReference>
<evidence type="ECO:0000256" key="1">
    <source>
        <dbReference type="SAM" id="MobiDB-lite"/>
    </source>
</evidence>
<evidence type="ECO:0000313" key="3">
    <source>
        <dbReference type="Proteomes" id="UP000729402"/>
    </source>
</evidence>
<feature type="compositionally biased region" description="Basic and acidic residues" evidence="1">
    <location>
        <begin position="24"/>
        <end position="53"/>
    </location>
</feature>
<protein>
    <submittedName>
        <fullName evidence="2">Uncharacterized protein</fullName>
    </submittedName>
</protein>
<accession>A0A8J5VWI9</accession>
<organism evidence="2 3">
    <name type="scientific">Zizania palustris</name>
    <name type="common">Northern wild rice</name>
    <dbReference type="NCBI Taxonomy" id="103762"/>
    <lineage>
        <taxon>Eukaryota</taxon>
        <taxon>Viridiplantae</taxon>
        <taxon>Streptophyta</taxon>
        <taxon>Embryophyta</taxon>
        <taxon>Tracheophyta</taxon>
        <taxon>Spermatophyta</taxon>
        <taxon>Magnoliopsida</taxon>
        <taxon>Liliopsida</taxon>
        <taxon>Poales</taxon>
        <taxon>Poaceae</taxon>
        <taxon>BOP clade</taxon>
        <taxon>Oryzoideae</taxon>
        <taxon>Oryzeae</taxon>
        <taxon>Zizaniinae</taxon>
        <taxon>Zizania</taxon>
    </lineage>
</organism>
<keyword evidence="3" id="KW-1185">Reference proteome</keyword>
<dbReference type="Proteomes" id="UP000729402">
    <property type="component" value="Unassembled WGS sequence"/>
</dbReference>
<name>A0A8J5VWI9_ZIZPA</name>
<proteinExistence type="predicted"/>
<reference evidence="2" key="1">
    <citation type="journal article" date="2021" name="bioRxiv">
        <title>Whole Genome Assembly and Annotation of Northern Wild Rice, Zizania palustris L., Supports a Whole Genome Duplication in the Zizania Genus.</title>
        <authorList>
            <person name="Haas M."/>
            <person name="Kono T."/>
            <person name="Macchietto M."/>
            <person name="Millas R."/>
            <person name="McGilp L."/>
            <person name="Shao M."/>
            <person name="Duquette J."/>
            <person name="Hirsch C.N."/>
            <person name="Kimball J."/>
        </authorList>
    </citation>
    <scope>NUCLEOTIDE SEQUENCE</scope>
    <source>
        <tissue evidence="2">Fresh leaf tissue</tissue>
    </source>
</reference>
<sequence length="66" mass="7059">MREVAKRRRAPSRAPSPVRALTRGGERHSVEAVHGGEHSPGDAHSGERRRSEARGTVSSPPPPLSS</sequence>
<gene>
    <name evidence="2" type="ORF">GUJ93_ZPchr0002g25178</name>
</gene>
<comment type="caution">
    <text evidence="2">The sequence shown here is derived from an EMBL/GenBank/DDBJ whole genome shotgun (WGS) entry which is preliminary data.</text>
</comment>
<dbReference type="AlphaFoldDB" id="A0A8J5VWI9"/>
<reference evidence="2" key="2">
    <citation type="submission" date="2021-02" db="EMBL/GenBank/DDBJ databases">
        <authorList>
            <person name="Kimball J.A."/>
            <person name="Haas M.W."/>
            <person name="Macchietto M."/>
            <person name="Kono T."/>
            <person name="Duquette J."/>
            <person name="Shao M."/>
        </authorList>
    </citation>
    <scope>NUCLEOTIDE SEQUENCE</scope>
    <source>
        <tissue evidence="2">Fresh leaf tissue</tissue>
    </source>
</reference>